<sequence length="438" mass="48608">MLIFEFACTDGGSAGRSLALVSRTVRELSYPYQWNSLAIYGYEQAATFAKLLYSQPLAPRLPNRPILHLFVSSRPAKHAFDYVHFHMPNPWPGVVRSILRHAALTLKTLAMISLESPMDSAMLLSQALSLHYPCLVELTIRGRCTPEQLDQAKRNYDVVTAAIPDGETSDAIWPSIPSLRRLHLICAFNGLGRSTQAEHTLISQLAPSLTHLRFTVLDLWGSKRIAEIVHAECAQSGIMDPYIELGDPSSANATSGTSTPRAHPARLENTCIPHSTTPLAIQSTFNPSGPLLKASRVTWDRVLPPAGRLELFAFQPPPVSNTDFYCSCCMDARGDRDVMRVFEALARASDGRFLYIPRRVRTVYGLEEAEADWLDRMKGLQGCWAARQELPVPRAVVAAVVSPASPAEQPVLDRRASGKRKRLTLKSVVKRLQKAKFW</sequence>
<dbReference type="EMBL" id="MNAD01000193">
    <property type="protein sequence ID" value="OJT15185.1"/>
    <property type="molecule type" value="Genomic_DNA"/>
</dbReference>
<organism evidence="1 2">
    <name type="scientific">Trametes pubescens</name>
    <name type="common">White-rot fungus</name>
    <dbReference type="NCBI Taxonomy" id="154538"/>
    <lineage>
        <taxon>Eukaryota</taxon>
        <taxon>Fungi</taxon>
        <taxon>Dikarya</taxon>
        <taxon>Basidiomycota</taxon>
        <taxon>Agaricomycotina</taxon>
        <taxon>Agaricomycetes</taxon>
        <taxon>Polyporales</taxon>
        <taxon>Polyporaceae</taxon>
        <taxon>Trametes</taxon>
    </lineage>
</organism>
<evidence type="ECO:0000313" key="1">
    <source>
        <dbReference type="EMBL" id="OJT15185.1"/>
    </source>
</evidence>
<name>A0A1M2W5N6_TRAPU</name>
<reference evidence="1 2" key="1">
    <citation type="submission" date="2016-10" db="EMBL/GenBank/DDBJ databases">
        <title>Genome sequence of the basidiomycete white-rot fungus Trametes pubescens.</title>
        <authorList>
            <person name="Makela M.R."/>
            <person name="Granchi Z."/>
            <person name="Peng M."/>
            <person name="De Vries R.P."/>
            <person name="Grigoriev I."/>
            <person name="Riley R."/>
            <person name="Hilden K."/>
        </authorList>
    </citation>
    <scope>NUCLEOTIDE SEQUENCE [LARGE SCALE GENOMIC DNA]</scope>
    <source>
        <strain evidence="1 2">FBCC735</strain>
    </source>
</reference>
<dbReference type="Proteomes" id="UP000184267">
    <property type="component" value="Unassembled WGS sequence"/>
</dbReference>
<protein>
    <submittedName>
        <fullName evidence="1">Uncharacterized protein</fullName>
    </submittedName>
</protein>
<evidence type="ECO:0000313" key="2">
    <source>
        <dbReference type="Proteomes" id="UP000184267"/>
    </source>
</evidence>
<comment type="caution">
    <text evidence="1">The sequence shown here is derived from an EMBL/GenBank/DDBJ whole genome shotgun (WGS) entry which is preliminary data.</text>
</comment>
<dbReference type="OrthoDB" id="2748701at2759"/>
<dbReference type="OMA" id="FYCSCCM"/>
<proteinExistence type="predicted"/>
<gene>
    <name evidence="1" type="ORF">TRAPUB_8289</name>
</gene>
<keyword evidence="2" id="KW-1185">Reference proteome</keyword>
<dbReference type="AlphaFoldDB" id="A0A1M2W5N6"/>
<accession>A0A1M2W5N6</accession>